<dbReference type="RefSeq" id="WP_212608578.1">
    <property type="nucleotide sequence ID" value="NZ_CP073910.1"/>
</dbReference>
<keyword evidence="2" id="KW-1185">Reference proteome</keyword>
<protein>
    <submittedName>
        <fullName evidence="1">Head-tail connector protein</fullName>
    </submittedName>
</protein>
<dbReference type="KEGG" id="spph:KFK14_17650"/>
<dbReference type="CDD" id="cd08054">
    <property type="entry name" value="gp6"/>
    <property type="match status" value="1"/>
</dbReference>
<reference evidence="1" key="1">
    <citation type="submission" date="2021-04" db="EMBL/GenBank/DDBJ databases">
        <title>Isolation of p-tert-butylphenol degrading bacteria Sphingobium phenoxybenzoativorans Tas13 from active sludge.</title>
        <authorList>
            <person name="Li Y."/>
        </authorList>
    </citation>
    <scope>NUCLEOTIDE SEQUENCE</scope>
    <source>
        <strain evidence="1">Tas13</strain>
    </source>
</reference>
<dbReference type="Proteomes" id="UP000681425">
    <property type="component" value="Chromosome"/>
</dbReference>
<gene>
    <name evidence="1" type="ORF">KFK14_17650</name>
</gene>
<evidence type="ECO:0000313" key="1">
    <source>
        <dbReference type="EMBL" id="QUT04838.1"/>
    </source>
</evidence>
<proteinExistence type="predicted"/>
<dbReference type="Gene3D" id="1.10.3230.30">
    <property type="entry name" value="Phage gp6-like head-tail connector protein"/>
    <property type="match status" value="1"/>
</dbReference>
<accession>A0A975K4T6</accession>
<name>A0A975K4T6_9SPHN</name>
<dbReference type="EMBL" id="CP073910">
    <property type="protein sequence ID" value="QUT04838.1"/>
    <property type="molecule type" value="Genomic_DNA"/>
</dbReference>
<sequence length="177" mass="19224">MGEPLSLQQAKAHLRVDGDDEDDLISSCIVEARGWVEDYTGLILTSRAIVESVSAFDARLRAWPITTLETISYTDTDGLSQTLASADYTAQLTTRPARITAAPGVRFPALLPNTRISVSLTAGFTDAAAMIDFAPNLLRAMKIMLTEYYDNRGAADGGNRAENVAKALCRNLRNWAV</sequence>
<dbReference type="InterPro" id="IPR011738">
    <property type="entry name" value="Phage_CHP"/>
</dbReference>
<dbReference type="AlphaFoldDB" id="A0A975K4T6"/>
<dbReference type="NCBIfam" id="TIGR02215">
    <property type="entry name" value="phage_chp_gp8"/>
    <property type="match status" value="1"/>
</dbReference>
<dbReference type="NCBIfam" id="TIGR01560">
    <property type="entry name" value="put_DNA_pack"/>
    <property type="match status" value="1"/>
</dbReference>
<dbReference type="InterPro" id="IPR021146">
    <property type="entry name" value="Phage_gp6-like_head-tail"/>
</dbReference>
<evidence type="ECO:0000313" key="2">
    <source>
        <dbReference type="Proteomes" id="UP000681425"/>
    </source>
</evidence>
<dbReference type="InterPro" id="IPR006450">
    <property type="entry name" value="Phage_HK97_gp6-like"/>
</dbReference>
<dbReference type="Pfam" id="PF05135">
    <property type="entry name" value="Phage_connect_1"/>
    <property type="match status" value="1"/>
</dbReference>
<organism evidence="1 2">
    <name type="scientific">Sphingobium phenoxybenzoativorans</name>
    <dbReference type="NCBI Taxonomy" id="1592790"/>
    <lineage>
        <taxon>Bacteria</taxon>
        <taxon>Pseudomonadati</taxon>
        <taxon>Pseudomonadota</taxon>
        <taxon>Alphaproteobacteria</taxon>
        <taxon>Sphingomonadales</taxon>
        <taxon>Sphingomonadaceae</taxon>
        <taxon>Sphingobium</taxon>
    </lineage>
</organism>